<dbReference type="SUPFAM" id="SSF49764">
    <property type="entry name" value="HSP20-like chaperones"/>
    <property type="match status" value="1"/>
</dbReference>
<evidence type="ECO:0000256" key="5">
    <source>
        <dbReference type="RuleBase" id="RU003616"/>
    </source>
</evidence>
<sequence>MPKIDKKAVQPDVKELEAKCREYLSGWQRAQADYDNLKKETDGKVKSLVEYSTAGIILEALSIYNHFKMALTHQPEIGDRPWLAGLDHIKKEFEQFLNKFEIEEVKTVGEVFNPAVHEAVGSEESTEPDNQVIKEARSGYLFEPFDEVDKFLSSVPDGRTAGFVPSLDIYQDNDNLLVETPLVGIKPEEVNITVENNVLTIEGRTEKKSEVDEKNYYRREIRSGAFHRSVALPIPVDGNRAKAEYHEGILKIIIPKEEQAKPKSVKIEIKKK</sequence>
<name>A0A0G1XWD7_9BACT</name>
<organism evidence="7 8">
    <name type="scientific">Candidatus Giovannonibacteria bacterium GW2011_GWA2_53_7</name>
    <dbReference type="NCBI Taxonomy" id="1618650"/>
    <lineage>
        <taxon>Bacteria</taxon>
        <taxon>Candidatus Giovannoniibacteriota</taxon>
    </lineage>
</organism>
<dbReference type="Proteomes" id="UP000034290">
    <property type="component" value="Unassembled WGS sequence"/>
</dbReference>
<evidence type="ECO:0000259" key="6">
    <source>
        <dbReference type="PROSITE" id="PS01031"/>
    </source>
</evidence>
<accession>A0A0G1XWD7</accession>
<dbReference type="HAMAP" id="MF_01151">
    <property type="entry name" value="GrpE"/>
    <property type="match status" value="1"/>
</dbReference>
<evidence type="ECO:0000256" key="3">
    <source>
        <dbReference type="HAMAP-Rule" id="MF_01151"/>
    </source>
</evidence>
<dbReference type="SUPFAM" id="SSF51064">
    <property type="entry name" value="Head domain of nucleotide exchange factor GrpE"/>
    <property type="match status" value="1"/>
</dbReference>
<evidence type="ECO:0000313" key="8">
    <source>
        <dbReference type="Proteomes" id="UP000034290"/>
    </source>
</evidence>
<dbReference type="AlphaFoldDB" id="A0A0G1XWD7"/>
<dbReference type="GO" id="GO:0005737">
    <property type="term" value="C:cytoplasm"/>
    <property type="evidence" value="ECO:0007669"/>
    <property type="project" value="UniProtKB-SubCell"/>
</dbReference>
<comment type="caution">
    <text evidence="7">The sequence shown here is derived from an EMBL/GenBank/DDBJ whole genome shotgun (WGS) entry which is preliminary data.</text>
</comment>
<keyword evidence="3 7" id="KW-0346">Stress response</keyword>
<dbReference type="InterPro" id="IPR009012">
    <property type="entry name" value="GrpE_head"/>
</dbReference>
<dbReference type="CDD" id="cd06464">
    <property type="entry name" value="ACD_sHsps-like"/>
    <property type="match status" value="1"/>
</dbReference>
<keyword evidence="2 3" id="KW-0143">Chaperone</keyword>
<comment type="subunit">
    <text evidence="3">Homodimer.</text>
</comment>
<dbReference type="GO" id="GO:0006457">
    <property type="term" value="P:protein folding"/>
    <property type="evidence" value="ECO:0007669"/>
    <property type="project" value="InterPro"/>
</dbReference>
<proteinExistence type="inferred from homology"/>
<dbReference type="PRINTS" id="PR00773">
    <property type="entry name" value="GRPEPROTEIN"/>
</dbReference>
<dbReference type="InterPro" id="IPR031107">
    <property type="entry name" value="Small_HSP"/>
</dbReference>
<comment type="function">
    <text evidence="3">Participates actively in the response to hyperosmotic and heat shock by preventing the aggregation of stress-denatured proteins, in association with DnaK and GrpE. It is the nucleotide exchange factor for DnaK and may function as a thermosensor. Unfolded proteins bind initially to DnaJ; upon interaction with the DnaJ-bound protein, DnaK hydrolyzes its bound ATP, resulting in the formation of a stable complex. GrpE releases ADP from DnaK; ATP binding to DnaK triggers the release of the substrate protein, thus completing the reaction cycle. Several rounds of ATP-dependent interactions between DnaJ, DnaK and GrpE are required for fully efficient folding.</text>
</comment>
<comment type="similarity">
    <text evidence="1 3">Belongs to the GrpE family.</text>
</comment>
<feature type="domain" description="SHSP" evidence="6">
    <location>
        <begin position="158"/>
        <end position="270"/>
    </location>
</feature>
<protein>
    <recommendedName>
        <fullName evidence="3">Protein GrpE</fullName>
    </recommendedName>
    <alternativeName>
        <fullName evidence="3">HSP-70 cofactor</fullName>
    </alternativeName>
</protein>
<evidence type="ECO:0000256" key="1">
    <source>
        <dbReference type="ARBA" id="ARBA00009054"/>
    </source>
</evidence>
<dbReference type="InterPro" id="IPR002068">
    <property type="entry name" value="A-crystallin/Hsp20_dom"/>
</dbReference>
<dbReference type="Gene3D" id="3.90.20.20">
    <property type="match status" value="1"/>
</dbReference>
<dbReference type="PROSITE" id="PS01031">
    <property type="entry name" value="SHSP"/>
    <property type="match status" value="1"/>
</dbReference>
<dbReference type="InterPro" id="IPR008978">
    <property type="entry name" value="HSP20-like_chaperone"/>
</dbReference>
<dbReference type="PANTHER" id="PTHR11527">
    <property type="entry name" value="HEAT-SHOCK PROTEIN 20 FAMILY MEMBER"/>
    <property type="match status" value="1"/>
</dbReference>
<dbReference type="GO" id="GO:0042803">
    <property type="term" value="F:protein homodimerization activity"/>
    <property type="evidence" value="ECO:0007669"/>
    <property type="project" value="InterPro"/>
</dbReference>
<dbReference type="Gene3D" id="2.30.22.10">
    <property type="entry name" value="Head domain of nucleotide exchange factor GrpE"/>
    <property type="match status" value="1"/>
</dbReference>
<dbReference type="EMBL" id="LCRM01000049">
    <property type="protein sequence ID" value="KKW35220.1"/>
    <property type="molecule type" value="Genomic_DNA"/>
</dbReference>
<gene>
    <name evidence="3" type="primary">grpE</name>
    <name evidence="7" type="ORF">UY81_C0049G0006</name>
</gene>
<reference evidence="7 8" key="1">
    <citation type="journal article" date="2015" name="Nature">
        <title>rRNA introns, odd ribosomes, and small enigmatic genomes across a large radiation of phyla.</title>
        <authorList>
            <person name="Brown C.T."/>
            <person name="Hug L.A."/>
            <person name="Thomas B.C."/>
            <person name="Sharon I."/>
            <person name="Castelle C.J."/>
            <person name="Singh A."/>
            <person name="Wilkins M.J."/>
            <person name="Williams K.H."/>
            <person name="Banfield J.F."/>
        </authorList>
    </citation>
    <scope>NUCLEOTIDE SEQUENCE [LARGE SCALE GENOMIC DNA]</scope>
</reference>
<dbReference type="GO" id="GO:0051087">
    <property type="term" value="F:protein-folding chaperone binding"/>
    <property type="evidence" value="ECO:0007669"/>
    <property type="project" value="InterPro"/>
</dbReference>
<comment type="subcellular location">
    <subcellularLocation>
        <location evidence="3">Cytoplasm</location>
    </subcellularLocation>
</comment>
<evidence type="ECO:0000313" key="7">
    <source>
        <dbReference type="EMBL" id="KKW35220.1"/>
    </source>
</evidence>
<dbReference type="SUPFAM" id="SSF58014">
    <property type="entry name" value="Coiled-coil domain of nucleotide exchange factor GrpE"/>
    <property type="match status" value="1"/>
</dbReference>
<comment type="similarity">
    <text evidence="4 5">Belongs to the small heat shock protein (HSP20) family.</text>
</comment>
<dbReference type="InterPro" id="IPR013805">
    <property type="entry name" value="GrpE_CC"/>
</dbReference>
<dbReference type="InterPro" id="IPR000740">
    <property type="entry name" value="GrpE"/>
</dbReference>
<evidence type="ECO:0000256" key="4">
    <source>
        <dbReference type="PROSITE-ProRule" id="PRU00285"/>
    </source>
</evidence>
<dbReference type="GO" id="GO:0000774">
    <property type="term" value="F:adenyl-nucleotide exchange factor activity"/>
    <property type="evidence" value="ECO:0007669"/>
    <property type="project" value="InterPro"/>
</dbReference>
<evidence type="ECO:0000256" key="2">
    <source>
        <dbReference type="ARBA" id="ARBA00023186"/>
    </source>
</evidence>
<dbReference type="Pfam" id="PF00011">
    <property type="entry name" value="HSP20"/>
    <property type="match status" value="1"/>
</dbReference>
<dbReference type="Gene3D" id="2.60.40.790">
    <property type="match status" value="1"/>
</dbReference>
<keyword evidence="3" id="KW-0963">Cytoplasm</keyword>
<dbReference type="Pfam" id="PF01025">
    <property type="entry name" value="GrpE"/>
    <property type="match status" value="1"/>
</dbReference>